<evidence type="ECO:0000256" key="3">
    <source>
        <dbReference type="ARBA" id="ARBA00022475"/>
    </source>
</evidence>
<dbReference type="PROSITE" id="PS50929">
    <property type="entry name" value="ABC_TM1F"/>
    <property type="match status" value="1"/>
</dbReference>
<comment type="caution">
    <text evidence="14">The sequence shown here is derived from an EMBL/GenBank/DDBJ whole genome shotgun (WGS) entry which is preliminary data.</text>
</comment>
<protein>
    <submittedName>
        <fullName evidence="14">ATP-binding cassette subfamily C protein</fullName>
    </submittedName>
</protein>
<evidence type="ECO:0000256" key="8">
    <source>
        <dbReference type="ARBA" id="ARBA00022989"/>
    </source>
</evidence>
<evidence type="ECO:0000256" key="7">
    <source>
        <dbReference type="ARBA" id="ARBA00022840"/>
    </source>
</evidence>
<dbReference type="InterPro" id="IPR039421">
    <property type="entry name" value="Type_1_exporter"/>
</dbReference>
<reference evidence="14 15" key="1">
    <citation type="submission" date="2020-08" db="EMBL/GenBank/DDBJ databases">
        <title>Sequencing the genomes of 1000 actinobacteria strains.</title>
        <authorList>
            <person name="Klenk H.-P."/>
        </authorList>
    </citation>
    <scope>NUCLEOTIDE SEQUENCE [LARGE SCALE GENOMIC DNA]</scope>
    <source>
        <strain evidence="14 15">DSM 44936</strain>
    </source>
</reference>
<evidence type="ECO:0000256" key="5">
    <source>
        <dbReference type="ARBA" id="ARBA00022692"/>
    </source>
</evidence>
<dbReference type="InterPro" id="IPR003439">
    <property type="entry name" value="ABC_transporter-like_ATP-bd"/>
</dbReference>
<dbReference type="AlphaFoldDB" id="A0A7X0M8E4"/>
<dbReference type="PANTHER" id="PTHR43394">
    <property type="entry name" value="ATP-DEPENDENT PERMEASE MDL1, MITOCHONDRIAL"/>
    <property type="match status" value="1"/>
</dbReference>
<keyword evidence="3" id="KW-1003">Cell membrane</keyword>
<keyword evidence="2" id="KW-0813">Transport</keyword>
<dbReference type="Proteomes" id="UP000555564">
    <property type="component" value="Unassembled WGS sequence"/>
</dbReference>
<dbReference type="SMART" id="SM00382">
    <property type="entry name" value="AAA"/>
    <property type="match status" value="1"/>
</dbReference>
<dbReference type="InterPro" id="IPR036640">
    <property type="entry name" value="ABC1_TM_sf"/>
</dbReference>
<keyword evidence="15" id="KW-1185">Reference proteome</keyword>
<name>A0A7X0M8E4_9ACTN</name>
<feature type="domain" description="ABC transmembrane type-1" evidence="13">
    <location>
        <begin position="64"/>
        <end position="346"/>
    </location>
</feature>
<dbReference type="Pfam" id="PF00005">
    <property type="entry name" value="ABC_tran"/>
    <property type="match status" value="1"/>
</dbReference>
<evidence type="ECO:0000256" key="11">
    <source>
        <dbReference type="SAM" id="Phobius"/>
    </source>
</evidence>
<evidence type="ECO:0000256" key="4">
    <source>
        <dbReference type="ARBA" id="ARBA00022519"/>
    </source>
</evidence>
<gene>
    <name evidence="14" type="ORF">BJ992_003227</name>
</gene>
<dbReference type="GO" id="GO:0016887">
    <property type="term" value="F:ATP hydrolysis activity"/>
    <property type="evidence" value="ECO:0007669"/>
    <property type="project" value="InterPro"/>
</dbReference>
<evidence type="ECO:0000313" key="14">
    <source>
        <dbReference type="EMBL" id="MBB6473796.1"/>
    </source>
</evidence>
<evidence type="ECO:0000259" key="13">
    <source>
        <dbReference type="PROSITE" id="PS50929"/>
    </source>
</evidence>
<keyword evidence="4" id="KW-0997">Cell inner membrane</keyword>
<proteinExistence type="predicted"/>
<dbReference type="InterPro" id="IPR003593">
    <property type="entry name" value="AAA+_ATPase"/>
</dbReference>
<feature type="transmembrane region" description="Helical" evidence="11">
    <location>
        <begin position="63"/>
        <end position="84"/>
    </location>
</feature>
<dbReference type="SUPFAM" id="SSF90123">
    <property type="entry name" value="ABC transporter transmembrane region"/>
    <property type="match status" value="1"/>
</dbReference>
<sequence length="614" mass="63934">MTTPHTSPHDTLDGSPATGASLPDRTPPEDTAGTDRRDLLPVADGRRTWEAVRELVRPYRGRAVAAFAVMVGATAVGLLTQPLLGHIVDVVARRQGVDALTLPVVLLVVVALTQGGATALGLSMVARLGETVLARLRERFVERALHLPLERVEKAGSGDLTARVTADVTQVAEAVRTALPELARSVLAIVLTLGALAVLDWRFLLAALVAVPVQAHTARWYVRNAVPLYARQRVAAGAQQQQLLDTIGGAATVRAFGLAAGHTERVTRRSLAAVDLTMRGVGLVLRFYSRLHVAEYAGLAAVLLTGYFLVRDGSASIGTATAAALYFHSLFSPVNTALVLLDDAQSATAGLARLVGVATLPPPDEAVPSPAAHKDAVVVVRGAGHAYEPGRPVLHDVDLVLRAGERVALVGATGAGKTTLAKLIAGVHRPATGTVLVAGDGHPRPVGLVTQEAHVFAGPLAEDLRLARPGAGDAELRDALDRVDALTWAEALPDGLATVVGEGGHRLTAAQVQQVALARLVLADPPVAVLDEATAEAGSSGARALERAADRAVEGRTALVVAHRLTQAATADRVVVLDGGRVVESGTHETLRTSGGPYATLWSAWSGTRPSENR</sequence>
<dbReference type="CDD" id="cd07346">
    <property type="entry name" value="ABC_6TM_exporters"/>
    <property type="match status" value="1"/>
</dbReference>
<comment type="subcellular location">
    <subcellularLocation>
        <location evidence="1">Cell membrane</location>
        <topology evidence="1">Multi-pass membrane protein</topology>
    </subcellularLocation>
</comment>
<organism evidence="14 15">
    <name type="scientific">Sphaerisporangium rubeum</name>
    <dbReference type="NCBI Taxonomy" id="321317"/>
    <lineage>
        <taxon>Bacteria</taxon>
        <taxon>Bacillati</taxon>
        <taxon>Actinomycetota</taxon>
        <taxon>Actinomycetes</taxon>
        <taxon>Streptosporangiales</taxon>
        <taxon>Streptosporangiaceae</taxon>
        <taxon>Sphaerisporangium</taxon>
    </lineage>
</organism>
<dbReference type="Gene3D" id="3.40.50.300">
    <property type="entry name" value="P-loop containing nucleotide triphosphate hydrolases"/>
    <property type="match status" value="1"/>
</dbReference>
<evidence type="ECO:0000313" key="15">
    <source>
        <dbReference type="Proteomes" id="UP000555564"/>
    </source>
</evidence>
<evidence type="ECO:0000256" key="2">
    <source>
        <dbReference type="ARBA" id="ARBA00022448"/>
    </source>
</evidence>
<feature type="transmembrane region" description="Helical" evidence="11">
    <location>
        <begin position="186"/>
        <end position="211"/>
    </location>
</feature>
<dbReference type="GO" id="GO:0005524">
    <property type="term" value="F:ATP binding"/>
    <property type="evidence" value="ECO:0007669"/>
    <property type="project" value="UniProtKB-KW"/>
</dbReference>
<dbReference type="GO" id="GO:0015421">
    <property type="term" value="F:ABC-type oligopeptide transporter activity"/>
    <property type="evidence" value="ECO:0007669"/>
    <property type="project" value="TreeGrafter"/>
</dbReference>
<keyword evidence="5 11" id="KW-0812">Transmembrane</keyword>
<dbReference type="PROSITE" id="PS50893">
    <property type="entry name" value="ABC_TRANSPORTER_2"/>
    <property type="match status" value="1"/>
</dbReference>
<keyword evidence="6" id="KW-0547">Nucleotide-binding</keyword>
<feature type="transmembrane region" description="Helical" evidence="11">
    <location>
        <begin position="104"/>
        <end position="129"/>
    </location>
</feature>
<dbReference type="Pfam" id="PF00664">
    <property type="entry name" value="ABC_membrane"/>
    <property type="match status" value="1"/>
</dbReference>
<dbReference type="GO" id="GO:0005886">
    <property type="term" value="C:plasma membrane"/>
    <property type="evidence" value="ECO:0007669"/>
    <property type="project" value="UniProtKB-SubCell"/>
</dbReference>
<feature type="domain" description="ABC transporter" evidence="12">
    <location>
        <begin position="372"/>
        <end position="604"/>
    </location>
</feature>
<evidence type="ECO:0000256" key="9">
    <source>
        <dbReference type="ARBA" id="ARBA00023136"/>
    </source>
</evidence>
<evidence type="ECO:0000256" key="6">
    <source>
        <dbReference type="ARBA" id="ARBA00022741"/>
    </source>
</evidence>
<evidence type="ECO:0000256" key="1">
    <source>
        <dbReference type="ARBA" id="ARBA00004651"/>
    </source>
</evidence>
<keyword evidence="7 14" id="KW-0067">ATP-binding</keyword>
<dbReference type="EMBL" id="JACHIU010000001">
    <property type="protein sequence ID" value="MBB6473796.1"/>
    <property type="molecule type" value="Genomic_DNA"/>
</dbReference>
<evidence type="ECO:0000259" key="12">
    <source>
        <dbReference type="PROSITE" id="PS50893"/>
    </source>
</evidence>
<dbReference type="Gene3D" id="1.20.1560.10">
    <property type="entry name" value="ABC transporter type 1, transmembrane domain"/>
    <property type="match status" value="1"/>
</dbReference>
<evidence type="ECO:0000256" key="10">
    <source>
        <dbReference type="SAM" id="MobiDB-lite"/>
    </source>
</evidence>
<keyword evidence="9 11" id="KW-0472">Membrane</keyword>
<dbReference type="SUPFAM" id="SSF52540">
    <property type="entry name" value="P-loop containing nucleoside triphosphate hydrolases"/>
    <property type="match status" value="1"/>
</dbReference>
<keyword evidence="8 11" id="KW-1133">Transmembrane helix</keyword>
<feature type="region of interest" description="Disordered" evidence="10">
    <location>
        <begin position="1"/>
        <end position="38"/>
    </location>
</feature>
<dbReference type="RefSeq" id="WP_184981787.1">
    <property type="nucleotide sequence ID" value="NZ_BAAALO010000048.1"/>
</dbReference>
<dbReference type="FunFam" id="3.40.50.300:FF:001001">
    <property type="entry name" value="Multidrug ABC transporter ATP-binding protein"/>
    <property type="match status" value="1"/>
</dbReference>
<dbReference type="PANTHER" id="PTHR43394:SF1">
    <property type="entry name" value="ATP-BINDING CASSETTE SUB-FAMILY B MEMBER 10, MITOCHONDRIAL"/>
    <property type="match status" value="1"/>
</dbReference>
<accession>A0A7X0M8E4</accession>
<dbReference type="InterPro" id="IPR027417">
    <property type="entry name" value="P-loop_NTPase"/>
</dbReference>
<dbReference type="InterPro" id="IPR011527">
    <property type="entry name" value="ABC1_TM_dom"/>
</dbReference>